<dbReference type="EMBL" id="MVGC01000037">
    <property type="protein sequence ID" value="RJE25813.1"/>
    <property type="molecule type" value="Genomic_DNA"/>
</dbReference>
<name>A0A3A2ZU13_9EURO</name>
<organism evidence="1 2">
    <name type="scientific">Aspergillus sclerotialis</name>
    <dbReference type="NCBI Taxonomy" id="2070753"/>
    <lineage>
        <taxon>Eukaryota</taxon>
        <taxon>Fungi</taxon>
        <taxon>Dikarya</taxon>
        <taxon>Ascomycota</taxon>
        <taxon>Pezizomycotina</taxon>
        <taxon>Eurotiomycetes</taxon>
        <taxon>Eurotiomycetidae</taxon>
        <taxon>Eurotiales</taxon>
        <taxon>Aspergillaceae</taxon>
        <taxon>Aspergillus</taxon>
        <taxon>Aspergillus subgen. Polypaecilum</taxon>
    </lineage>
</organism>
<sequence length="222" mass="27113">MPLFWLLGFPHRLKWWTPITRLQLRLSFRRLWLGSNNPLRLFFWLIQPFPWRFRVPPQLTAQELRNFKNIRTRRHDGILQLRCIPLFQYRDTPLRSIYRIYEYLCSGENYEVGYEVQYFFFHPSQWRIEDIPDPRDDNQERYAILASLIDVLVNSFNWRYDLGLRRSGNREDPQPACEVAPEWAREVKRLAEPLDFEPGFLKEENAFVRRNIYLSSAYFYNV</sequence>
<dbReference type="OrthoDB" id="5422293at2759"/>
<protein>
    <submittedName>
        <fullName evidence="1">Uncharacterized protein</fullName>
    </submittedName>
</protein>
<evidence type="ECO:0000313" key="2">
    <source>
        <dbReference type="Proteomes" id="UP000266188"/>
    </source>
</evidence>
<accession>A0A3A2ZU13</accession>
<evidence type="ECO:0000313" key="1">
    <source>
        <dbReference type="EMBL" id="RJE25813.1"/>
    </source>
</evidence>
<dbReference type="Proteomes" id="UP000266188">
    <property type="component" value="Unassembled WGS sequence"/>
</dbReference>
<gene>
    <name evidence="1" type="ORF">PHISCL_01859</name>
</gene>
<proteinExistence type="predicted"/>
<dbReference type="AlphaFoldDB" id="A0A3A2ZU13"/>
<comment type="caution">
    <text evidence="1">The sequence shown here is derived from an EMBL/GenBank/DDBJ whole genome shotgun (WGS) entry which is preliminary data.</text>
</comment>
<reference evidence="2" key="1">
    <citation type="submission" date="2017-02" db="EMBL/GenBank/DDBJ databases">
        <authorList>
            <person name="Tafer H."/>
            <person name="Lopandic K."/>
        </authorList>
    </citation>
    <scope>NUCLEOTIDE SEQUENCE [LARGE SCALE GENOMIC DNA]</scope>
    <source>
        <strain evidence="2">CBS 366.77</strain>
    </source>
</reference>
<keyword evidence="2" id="KW-1185">Reference proteome</keyword>